<protein>
    <recommendedName>
        <fullName evidence="10">WAC domain-containing protein</fullName>
    </recommendedName>
</protein>
<feature type="region of interest" description="Disordered" evidence="5">
    <location>
        <begin position="944"/>
        <end position="966"/>
    </location>
</feature>
<dbReference type="Pfam" id="PF15613">
    <property type="entry name" value="WSD"/>
    <property type="match status" value="1"/>
</dbReference>
<dbReference type="Proteomes" id="UP000799776">
    <property type="component" value="Unassembled WGS sequence"/>
</dbReference>
<dbReference type="PROSITE" id="PS50827">
    <property type="entry name" value="DDT"/>
    <property type="match status" value="1"/>
</dbReference>
<evidence type="ECO:0000313" key="8">
    <source>
        <dbReference type="EMBL" id="KAF2086511.1"/>
    </source>
</evidence>
<dbReference type="GO" id="GO:0031509">
    <property type="term" value="P:subtelomeric heterochromatin formation"/>
    <property type="evidence" value="ECO:0007669"/>
    <property type="project" value="TreeGrafter"/>
</dbReference>
<keyword evidence="9" id="KW-1185">Reference proteome</keyword>
<dbReference type="OrthoDB" id="1689333at2759"/>
<dbReference type="AlphaFoldDB" id="A0A9P4HVQ1"/>
<evidence type="ECO:0000256" key="4">
    <source>
        <dbReference type="PROSITE-ProRule" id="PRU00475"/>
    </source>
</evidence>
<feature type="compositionally biased region" description="Basic residues" evidence="5">
    <location>
        <begin position="686"/>
        <end position="696"/>
    </location>
</feature>
<keyword evidence="3 4" id="KW-0539">Nucleus</keyword>
<dbReference type="GO" id="GO:0000781">
    <property type="term" value="C:chromosome, telomeric region"/>
    <property type="evidence" value="ECO:0007669"/>
    <property type="project" value="GOC"/>
</dbReference>
<dbReference type="GO" id="GO:0005634">
    <property type="term" value="C:nucleus"/>
    <property type="evidence" value="ECO:0007669"/>
    <property type="project" value="UniProtKB-SubCell"/>
</dbReference>
<feature type="region of interest" description="Disordered" evidence="5">
    <location>
        <begin position="463"/>
        <end position="499"/>
    </location>
</feature>
<comment type="caution">
    <text evidence="8">The sequence shown here is derived from an EMBL/GenBank/DDBJ whole genome shotgun (WGS) entry which is preliminary data.</text>
</comment>
<evidence type="ECO:0000259" key="6">
    <source>
        <dbReference type="PROSITE" id="PS50827"/>
    </source>
</evidence>
<dbReference type="InterPro" id="IPR028941">
    <property type="entry name" value="WHIM2_dom"/>
</dbReference>
<dbReference type="EMBL" id="ML978724">
    <property type="protein sequence ID" value="KAF2086511.1"/>
    <property type="molecule type" value="Genomic_DNA"/>
</dbReference>
<proteinExistence type="predicted"/>
<dbReference type="InterPro" id="IPR013136">
    <property type="entry name" value="WSTF_Acf1_Cbp146"/>
</dbReference>
<evidence type="ECO:0000313" key="9">
    <source>
        <dbReference type="Proteomes" id="UP000799776"/>
    </source>
</evidence>
<feature type="compositionally biased region" description="Acidic residues" evidence="5">
    <location>
        <begin position="666"/>
        <end position="680"/>
    </location>
</feature>
<dbReference type="Pfam" id="PF15612">
    <property type="entry name" value="WHIM1"/>
    <property type="match status" value="1"/>
</dbReference>
<dbReference type="PANTHER" id="PTHR32075:SF6">
    <property type="entry name" value="ISWI CHROMATIN-REMODELING COMPLEX SUBUNIT YPL216W-RELATED"/>
    <property type="match status" value="1"/>
</dbReference>
<accession>A0A9P4HVQ1</accession>
<dbReference type="Pfam" id="PF02791">
    <property type="entry name" value="DDT"/>
    <property type="match status" value="1"/>
</dbReference>
<evidence type="ECO:0000256" key="3">
    <source>
        <dbReference type="ARBA" id="ARBA00023242"/>
    </source>
</evidence>
<evidence type="ECO:0000256" key="1">
    <source>
        <dbReference type="ARBA" id="ARBA00004123"/>
    </source>
</evidence>
<evidence type="ECO:0008006" key="10">
    <source>
        <dbReference type="Google" id="ProtNLM"/>
    </source>
</evidence>
<name>A0A9P4HVQ1_9PEZI</name>
<dbReference type="PROSITE" id="PS51136">
    <property type="entry name" value="WAC"/>
    <property type="match status" value="1"/>
</dbReference>
<dbReference type="SMART" id="SM00571">
    <property type="entry name" value="DDT"/>
    <property type="match status" value="1"/>
</dbReference>
<feature type="region of interest" description="Disordered" evidence="5">
    <location>
        <begin position="665"/>
        <end position="714"/>
    </location>
</feature>
<reference evidence="8" key="1">
    <citation type="journal article" date="2020" name="Stud. Mycol.">
        <title>101 Dothideomycetes genomes: a test case for predicting lifestyles and emergence of pathogens.</title>
        <authorList>
            <person name="Haridas S."/>
            <person name="Albert R."/>
            <person name="Binder M."/>
            <person name="Bloem J."/>
            <person name="Labutti K."/>
            <person name="Salamov A."/>
            <person name="Andreopoulos B."/>
            <person name="Baker S."/>
            <person name="Barry K."/>
            <person name="Bills G."/>
            <person name="Bluhm B."/>
            <person name="Cannon C."/>
            <person name="Castanera R."/>
            <person name="Culley D."/>
            <person name="Daum C."/>
            <person name="Ezra D."/>
            <person name="Gonzalez J."/>
            <person name="Henrissat B."/>
            <person name="Kuo A."/>
            <person name="Liang C."/>
            <person name="Lipzen A."/>
            <person name="Lutzoni F."/>
            <person name="Magnuson J."/>
            <person name="Mondo S."/>
            <person name="Nolan M."/>
            <person name="Ohm R."/>
            <person name="Pangilinan J."/>
            <person name="Park H.-J."/>
            <person name="Ramirez L."/>
            <person name="Alfaro M."/>
            <person name="Sun H."/>
            <person name="Tritt A."/>
            <person name="Yoshinaga Y."/>
            <person name="Zwiers L.-H."/>
            <person name="Turgeon B."/>
            <person name="Goodwin S."/>
            <person name="Spatafora J."/>
            <person name="Crous P."/>
            <person name="Grigoriev I."/>
        </authorList>
    </citation>
    <scope>NUCLEOTIDE SEQUENCE</scope>
    <source>
        <strain evidence="8">CBS 121410</strain>
    </source>
</reference>
<dbReference type="Pfam" id="PF10537">
    <property type="entry name" value="WAC_Acf1_DNA_bd"/>
    <property type="match status" value="1"/>
</dbReference>
<dbReference type="InterPro" id="IPR028942">
    <property type="entry name" value="WHIM1_dom"/>
</dbReference>
<feature type="domain" description="WAC" evidence="7">
    <location>
        <begin position="22"/>
        <end position="129"/>
    </location>
</feature>
<sequence length="966" mass="110911">MVHFKRTPVTFVPDPPIRDDNTQVWIMPMTGEVFTDYDRYTARLDFYRKKQFTNPITGQSNLNFFDAREAEDEDAQEIKSIFPVPLRYPVCRRVHHSTIGRLEDLVTRVHMELKDDYYPGEHVIAQVDEARDMRQPGIIRDKITFPPSAIPTLHQQPAVSTYFVTIPSGDGGTRDILLDTKKLSRDRRIYTRNILRSFIRNITTRQDYRGAPWEVKPELVAEFKLPKEIPRQFTQEALLKARRDQAAPKPPGETTFFHFLKPTQGLQKGQHYTINFPQAVAPSPGMPGQTGVFRAAPGIPQLPYPPPHNGFPPPPQPYHTTIPTRPLPPPPPPQIKYPIEDLDIVPLRKGLKRPTPKFICDDVPKGGEPPKESLGIKMEFMSDLVMVWQTLNVHAEVFLLDSFTLDDFIEALTCPVDVANCELLVEIHCAILKLLVDEKGTIEVLSEIAPEFSDEVDDAEDKKRVMGIKSTPERSKTPPARRTRSSLNKKEAEEHAAAPIEPKLGNRAYDLLLRFDWEENFATRNFSNGGWQALVVHCLRQAANKKKNKEICDKILAHLVPPDSEPTPQTVAEQFNTLDVNLRIATLSILCGFAVATNAIRDYMQKCSLTMTKIRNDKISSQREKKDLVKQLSDLDQQRKIEYPANMSASPQPDANGDVSMSLTEELQDPEGSDNTEDEPPVNGRVLRKASSRKRKREDEVSRKEKEKKNKAEAAKFKQTNEFTKLLQKIETVRERITECEAKIAEFDDELRENYCQLLKPLGRDRFCNSYWWLERWGMPFAGLPDASTAEYGYASGRLFIQGPDLLHQGLLELTPEENEKYKSQVGMTMPQRRELEEGPVNLTSSLQWGYYDDPEDVQKLIEWLDSRGAREVRLRKELVTWQDKIGEYMTAWKDHLAKREAEKMEEEEPTGVKTRHKTYSDNEMAKYWCLRWHNSYAEHELNHIHSEHPRPKPPKGGQKGKKSKR</sequence>
<evidence type="ECO:0000256" key="5">
    <source>
        <dbReference type="SAM" id="MobiDB-lite"/>
    </source>
</evidence>
<evidence type="ECO:0000256" key="2">
    <source>
        <dbReference type="ARBA" id="ARBA00023054"/>
    </source>
</evidence>
<dbReference type="PANTHER" id="PTHR32075">
    <property type="entry name" value="ISWI CHROMATIN-REMODELING COMPLEX SUBUNIT YPL216W-RELATED"/>
    <property type="match status" value="1"/>
</dbReference>
<dbReference type="GO" id="GO:0000785">
    <property type="term" value="C:chromatin"/>
    <property type="evidence" value="ECO:0007669"/>
    <property type="project" value="UniProtKB-ARBA"/>
</dbReference>
<comment type="subcellular location">
    <subcellularLocation>
        <location evidence="1 4">Nucleus</location>
    </subcellularLocation>
</comment>
<feature type="compositionally biased region" description="Basic and acidic residues" evidence="5">
    <location>
        <begin position="697"/>
        <end position="714"/>
    </location>
</feature>
<dbReference type="InterPro" id="IPR018501">
    <property type="entry name" value="DDT_dom"/>
</dbReference>
<organism evidence="8 9">
    <name type="scientific">Saccharata proteae CBS 121410</name>
    <dbReference type="NCBI Taxonomy" id="1314787"/>
    <lineage>
        <taxon>Eukaryota</taxon>
        <taxon>Fungi</taxon>
        <taxon>Dikarya</taxon>
        <taxon>Ascomycota</taxon>
        <taxon>Pezizomycotina</taxon>
        <taxon>Dothideomycetes</taxon>
        <taxon>Dothideomycetes incertae sedis</taxon>
        <taxon>Botryosphaeriales</taxon>
        <taxon>Saccharataceae</taxon>
        <taxon>Saccharata</taxon>
    </lineage>
</organism>
<gene>
    <name evidence="8" type="ORF">K490DRAFT_57804</name>
</gene>
<feature type="domain" description="DDT" evidence="6">
    <location>
        <begin position="378"/>
        <end position="441"/>
    </location>
</feature>
<evidence type="ECO:0000259" key="7">
    <source>
        <dbReference type="PROSITE" id="PS51136"/>
    </source>
</evidence>
<keyword evidence="2" id="KW-0175">Coiled coil</keyword>